<dbReference type="InterPro" id="IPR050185">
    <property type="entry name" value="Ub_carboxyl-term_hydrolase"/>
</dbReference>
<reference evidence="3 4" key="1">
    <citation type="submission" date="2015-10" db="EMBL/GenBank/DDBJ databases">
        <title>Draft genomes sequences of Candida glabrata isolates 1A, 1B, 2A, 2B, 3A and 3B.</title>
        <authorList>
            <person name="Haavelsrud O.E."/>
            <person name="Gaustad P."/>
        </authorList>
    </citation>
    <scope>NUCLEOTIDE SEQUENCE [LARGE SCALE GENOMIC DNA]</scope>
    <source>
        <strain evidence="3">910700640</strain>
    </source>
</reference>
<dbReference type="SUPFAM" id="SSF54001">
    <property type="entry name" value="Cysteine proteinases"/>
    <property type="match status" value="1"/>
</dbReference>
<protein>
    <recommendedName>
        <fullName evidence="1">Ubiquitin carboxyl-terminal hydrolase</fullName>
        <ecNumber evidence="1">3.4.19.12</ecNumber>
    </recommendedName>
</protein>
<dbReference type="EMBL" id="LLZZ01000107">
    <property type="protein sequence ID" value="KTB07639.1"/>
    <property type="molecule type" value="Genomic_DNA"/>
</dbReference>
<keyword evidence="1" id="KW-0788">Thiol protease</keyword>
<proteinExistence type="inferred from homology"/>
<dbReference type="Pfam" id="PF00443">
    <property type="entry name" value="UCH"/>
    <property type="match status" value="1"/>
</dbReference>
<dbReference type="AlphaFoldDB" id="A0A0W0D664"/>
<comment type="caution">
    <text evidence="3">The sequence shown here is derived from an EMBL/GenBank/DDBJ whole genome shotgun (WGS) entry which is preliminary data.</text>
</comment>
<dbReference type="PANTHER" id="PTHR21646:SF46">
    <property type="entry name" value="UBIQUITIN CARBOXYL-TERMINAL HYDROLASE"/>
    <property type="match status" value="1"/>
</dbReference>
<keyword evidence="1" id="KW-0833">Ubl conjugation pathway</keyword>
<keyword evidence="1" id="KW-0645">Protease</keyword>
<dbReference type="VEuPathDB" id="FungiDB:GVI51_G02431"/>
<dbReference type="Gene3D" id="3.90.70.10">
    <property type="entry name" value="Cysteine proteinases"/>
    <property type="match status" value="1"/>
</dbReference>
<dbReference type="VEuPathDB" id="FungiDB:CAGL0G02563g"/>
<dbReference type="InterPro" id="IPR038765">
    <property type="entry name" value="Papain-like_cys_pep_sf"/>
</dbReference>
<dbReference type="PANTHER" id="PTHR21646">
    <property type="entry name" value="UBIQUITIN CARBOXYL-TERMINAL HYDROLASE"/>
    <property type="match status" value="1"/>
</dbReference>
<dbReference type="VEuPathDB" id="FungiDB:GWK60_G02431"/>
<dbReference type="EC" id="3.4.19.12" evidence="1"/>
<evidence type="ECO:0000313" key="3">
    <source>
        <dbReference type="EMBL" id="KTB07639.1"/>
    </source>
</evidence>
<evidence type="ECO:0000256" key="1">
    <source>
        <dbReference type="RuleBase" id="RU366025"/>
    </source>
</evidence>
<organism evidence="3 4">
    <name type="scientific">Candida glabrata</name>
    <name type="common">Yeast</name>
    <name type="synonym">Torulopsis glabrata</name>
    <dbReference type="NCBI Taxonomy" id="5478"/>
    <lineage>
        <taxon>Eukaryota</taxon>
        <taxon>Fungi</taxon>
        <taxon>Dikarya</taxon>
        <taxon>Ascomycota</taxon>
        <taxon>Saccharomycotina</taxon>
        <taxon>Saccharomycetes</taxon>
        <taxon>Saccharomycetales</taxon>
        <taxon>Saccharomycetaceae</taxon>
        <taxon>Nakaseomyces</taxon>
    </lineage>
</organism>
<name>A0A0W0D664_CANGB</name>
<keyword evidence="1 3" id="KW-0378">Hydrolase</keyword>
<dbReference type="InterPro" id="IPR018200">
    <property type="entry name" value="USP_CS"/>
</dbReference>
<feature type="domain" description="USP" evidence="2">
    <location>
        <begin position="213"/>
        <end position="631"/>
    </location>
</feature>
<evidence type="ECO:0000259" key="2">
    <source>
        <dbReference type="PROSITE" id="PS50235"/>
    </source>
</evidence>
<dbReference type="InterPro" id="IPR001394">
    <property type="entry name" value="Peptidase_C19_UCH"/>
</dbReference>
<dbReference type="GO" id="GO:0006508">
    <property type="term" value="P:proteolysis"/>
    <property type="evidence" value="ECO:0007669"/>
    <property type="project" value="UniProtKB-KW"/>
</dbReference>
<dbReference type="PROSITE" id="PS00972">
    <property type="entry name" value="USP_1"/>
    <property type="match status" value="1"/>
</dbReference>
<gene>
    <name evidence="3" type="ORF">AO440_001590</name>
</gene>
<evidence type="ECO:0000313" key="4">
    <source>
        <dbReference type="Proteomes" id="UP000054886"/>
    </source>
</evidence>
<dbReference type="GO" id="GO:0004843">
    <property type="term" value="F:cysteine-type deubiquitinase activity"/>
    <property type="evidence" value="ECO:0007669"/>
    <property type="project" value="UniProtKB-UniRule"/>
</dbReference>
<accession>A0A0W0D664</accession>
<comment type="catalytic activity">
    <reaction evidence="1">
        <text>Thiol-dependent hydrolysis of ester, thioester, amide, peptide and isopeptide bonds formed by the C-terminal Gly of ubiquitin (a 76-residue protein attached to proteins as an intracellular targeting signal).</text>
        <dbReference type="EC" id="3.4.19.12"/>
    </reaction>
</comment>
<dbReference type="VEuPathDB" id="FungiDB:B1J91_G02563g"/>
<comment type="similarity">
    <text evidence="1">Belongs to the peptidase C19 family.</text>
</comment>
<dbReference type="PROSITE" id="PS00973">
    <property type="entry name" value="USP_2"/>
    <property type="match status" value="1"/>
</dbReference>
<dbReference type="Proteomes" id="UP000054886">
    <property type="component" value="Unassembled WGS sequence"/>
</dbReference>
<dbReference type="InterPro" id="IPR028889">
    <property type="entry name" value="USP"/>
</dbReference>
<dbReference type="GO" id="GO:0016579">
    <property type="term" value="P:protein deubiquitination"/>
    <property type="evidence" value="ECO:0007669"/>
    <property type="project" value="InterPro"/>
</dbReference>
<sequence>MTADLVTCNTEILKSLVSQVFETSIKKQYWVLTLCKVSQLLGQAAKYLDKTETLGQEKLLESSYMNYAAGCFYIYLLVPNANQFQLEDTEYGTYLQLKNNYLVKGEGDLTFQYLLDRVREKCRTSQTLEMNKNRNSGNFSVKLSQKANSCCDLSTVEDKSQNTSTDSSGSSLECSDSKSALAKSPIDIDHDSKQYTLPIIINAITEEQKLSVFGIRNMGNTCYMNSMLQCLFGSTQFRDLFLTDKFEMFKAETNSESLSIANDLSLLFKKMYQNGGCAIIPKSFMETCKRLRPDFKIPHCQQDTQEFLMFVLERLRVELANTSATVKDRSLIASRSNNRYLKKNKNYLRWYNKMISRNNLSPIDLLFRGDVESKLICKHCNESASTFSSFYILSLNIPKEKSSLFFKSKTIRLEDCINLFTRKEILTGENSWACPSCETKARYNVIDNDKTYQQKHTNIGKHSKFPRFFSHIEAGKTERNSGANKFSQLKYDNLENEQRHRQQKKSETILSVSFVSLPPILVIHLSRFCYDISKKNTSNISYPLSLTVETLDNSSVTYRLYGTINHIGSPRGGHYTALVNKEKNHFTDLELQKWVEFDDDLVFNRTDFFKSKTEINSITNNDAYVLFYERI</sequence>
<dbReference type="PROSITE" id="PS50235">
    <property type="entry name" value="USP_3"/>
    <property type="match status" value="1"/>
</dbReference>